<accession>A0A2J7QXJ2</accession>
<dbReference type="GO" id="GO:0016020">
    <property type="term" value="C:membrane"/>
    <property type="evidence" value="ECO:0007669"/>
    <property type="project" value="TreeGrafter"/>
</dbReference>
<organism evidence="3 4">
    <name type="scientific">Cryptotermes secundus</name>
    <dbReference type="NCBI Taxonomy" id="105785"/>
    <lineage>
        <taxon>Eukaryota</taxon>
        <taxon>Metazoa</taxon>
        <taxon>Ecdysozoa</taxon>
        <taxon>Arthropoda</taxon>
        <taxon>Hexapoda</taxon>
        <taxon>Insecta</taxon>
        <taxon>Pterygota</taxon>
        <taxon>Neoptera</taxon>
        <taxon>Polyneoptera</taxon>
        <taxon>Dictyoptera</taxon>
        <taxon>Blattodea</taxon>
        <taxon>Blattoidea</taxon>
        <taxon>Termitoidae</taxon>
        <taxon>Kalotermitidae</taxon>
        <taxon>Cryptotermitinae</taxon>
        <taxon>Cryptotermes</taxon>
    </lineage>
</organism>
<feature type="compositionally biased region" description="Basic and acidic residues" evidence="1">
    <location>
        <begin position="551"/>
        <end position="564"/>
    </location>
</feature>
<feature type="transmembrane region" description="Helical" evidence="2">
    <location>
        <begin position="6"/>
        <end position="28"/>
    </location>
</feature>
<feature type="transmembrane region" description="Helical" evidence="2">
    <location>
        <begin position="209"/>
        <end position="227"/>
    </location>
</feature>
<dbReference type="STRING" id="105785.A0A2J7QXJ2"/>
<reference evidence="3 4" key="1">
    <citation type="submission" date="2017-12" db="EMBL/GenBank/DDBJ databases">
        <title>Hemimetabolous genomes reveal molecular basis of termite eusociality.</title>
        <authorList>
            <person name="Harrison M.C."/>
            <person name="Jongepier E."/>
            <person name="Robertson H.M."/>
            <person name="Arning N."/>
            <person name="Bitard-Feildel T."/>
            <person name="Chao H."/>
            <person name="Childers C.P."/>
            <person name="Dinh H."/>
            <person name="Doddapaneni H."/>
            <person name="Dugan S."/>
            <person name="Gowin J."/>
            <person name="Greiner C."/>
            <person name="Han Y."/>
            <person name="Hu H."/>
            <person name="Hughes D.S.T."/>
            <person name="Huylmans A.-K."/>
            <person name="Kemena C."/>
            <person name="Kremer L.P.M."/>
            <person name="Lee S.L."/>
            <person name="Lopez-Ezquerra A."/>
            <person name="Mallet L."/>
            <person name="Monroy-Kuhn J.M."/>
            <person name="Moser A."/>
            <person name="Murali S.C."/>
            <person name="Muzny D.M."/>
            <person name="Otani S."/>
            <person name="Piulachs M.-D."/>
            <person name="Poelchau M."/>
            <person name="Qu J."/>
            <person name="Schaub F."/>
            <person name="Wada-Katsumata A."/>
            <person name="Worley K.C."/>
            <person name="Xie Q."/>
            <person name="Ylla G."/>
            <person name="Poulsen M."/>
            <person name="Gibbs R.A."/>
            <person name="Schal C."/>
            <person name="Richards S."/>
            <person name="Belles X."/>
            <person name="Korb J."/>
            <person name="Bornberg-Bauer E."/>
        </authorList>
    </citation>
    <scope>NUCLEOTIDE SEQUENCE [LARGE SCALE GENOMIC DNA]</scope>
    <source>
        <tissue evidence="3">Whole body</tissue>
    </source>
</reference>
<feature type="transmembrane region" description="Helical" evidence="2">
    <location>
        <begin position="789"/>
        <end position="814"/>
    </location>
</feature>
<dbReference type="InterPro" id="IPR012464">
    <property type="entry name" value="DUF1676"/>
</dbReference>
<sequence length="914" mass="99473">MNSTNFWITPFLSLIILSACVTAVPAVASEGKNLEYNEVVQGKSSSGTEGNWNVVMKMLDDCADKEFLSCVGVKLVTAIDRAAKMSDIRVIDGVTIIKTEEADDGENGRAFMTEEELQNSLDQEPTEKTSRLLEYLVEVASKFFKSHAIQFKLPELSSDRLQRALEEARGRKKIRKMIGPLMMGLGAKLLLIVPIGIAIVGFLAIKALIVSKLALLLAGFVALQKLLGGGGLGSFGGGKNGWSSGVGSGWNGGGSGWSNGGAGGWSTSGSGASSGYYRSFDTNAPVDAHQLAYKAQVPQEVSHTENVSERAGEEGEGGKLDNMADRFIDDSVKIFKNSFTIKFPTFERITNKIFEWFQLVFGTKTRDEARGKLKKILNPIILGLAMKGVIVLASVTGLIMKAIAAKTVLIGLATVVFTAVALFRKYNTPQGGTIYVHTNGGAGHKNGAYWDKEGRQQPSDHEAIKPAIPYDIVRWLHSAYIVRFNRDVKKCDLNDPMREVSVNTELDSAAINSKTSSEKVITSNNDEEEAKMKNSPQDTSENSKDSTSASNKDDKNSGSKAEVDAIKFSTEEGTKFRIEEDIKSGEKEDPLAEAYRECKGYLSCVEQRMVTLIDRLDAMKSIPIFEGYVTIEKTSEEVPNGDVVADSDVALLSRVDRYLRSHSIRAHIPETEGDIPPFLGRVLQEKFLDFSLGTLATKDASEGLLGRVISSSQGVYLNTGEHKHRINTYTYQSSMPCVGFEPTIPASEGAKTVHTFVRSATVTGIRSNKKSDATVHDSSVSGRGKLKRLILPFILFLKLNFATLVPIAISVVTLLAFKGLWAGLSALLVTGVLGLKALFSSGNGSGSPSTRFSLGFLRPHIVPDVYHGDYLGWSRTVPLPADHPYRTESYYRGEYPYRGHYPSSWERPAAAAAK</sequence>
<evidence type="ECO:0000256" key="2">
    <source>
        <dbReference type="SAM" id="Phobius"/>
    </source>
</evidence>
<comment type="caution">
    <text evidence="3">The sequence shown here is derived from an EMBL/GenBank/DDBJ whole genome shotgun (WGS) entry which is preliminary data.</text>
</comment>
<evidence type="ECO:0008006" key="5">
    <source>
        <dbReference type="Google" id="ProtNLM"/>
    </source>
</evidence>
<gene>
    <name evidence="3" type="ORF">B7P43_G07752</name>
</gene>
<feature type="compositionally biased region" description="Polar residues" evidence="1">
    <location>
        <begin position="511"/>
        <end position="524"/>
    </location>
</feature>
<feature type="transmembrane region" description="Helical" evidence="2">
    <location>
        <begin position="376"/>
        <end position="397"/>
    </location>
</feature>
<keyword evidence="4" id="KW-1185">Reference proteome</keyword>
<evidence type="ECO:0000313" key="4">
    <source>
        <dbReference type="Proteomes" id="UP000235965"/>
    </source>
</evidence>
<dbReference type="PANTHER" id="PTHR21879">
    <property type="entry name" value="FI03362P-RELATED-RELATED"/>
    <property type="match status" value="1"/>
</dbReference>
<keyword evidence="2" id="KW-1133">Transmembrane helix</keyword>
<keyword evidence="2" id="KW-0472">Membrane</keyword>
<keyword evidence="2" id="KW-0812">Transmembrane</keyword>
<name>A0A2J7QXJ2_9NEOP</name>
<dbReference type="Proteomes" id="UP000235965">
    <property type="component" value="Unassembled WGS sequence"/>
</dbReference>
<protein>
    <recommendedName>
        <fullName evidence="5">Osiris 16</fullName>
    </recommendedName>
</protein>
<proteinExistence type="predicted"/>
<evidence type="ECO:0000256" key="1">
    <source>
        <dbReference type="SAM" id="MobiDB-lite"/>
    </source>
</evidence>
<feature type="compositionally biased region" description="Polar residues" evidence="1">
    <location>
        <begin position="534"/>
        <end position="550"/>
    </location>
</feature>
<feature type="region of interest" description="Disordered" evidence="1">
    <location>
        <begin position="511"/>
        <end position="564"/>
    </location>
</feature>
<feature type="transmembrane region" description="Helical" evidence="2">
    <location>
        <begin position="181"/>
        <end position="203"/>
    </location>
</feature>
<evidence type="ECO:0000313" key="3">
    <source>
        <dbReference type="EMBL" id="PNF33300.1"/>
    </source>
</evidence>
<feature type="transmembrane region" description="Helical" evidence="2">
    <location>
        <begin position="820"/>
        <end position="839"/>
    </location>
</feature>
<dbReference type="AlphaFoldDB" id="A0A2J7QXJ2"/>
<feature type="transmembrane region" description="Helical" evidence="2">
    <location>
        <begin position="403"/>
        <end position="423"/>
    </location>
</feature>
<dbReference type="PANTHER" id="PTHR21879:SF17">
    <property type="entry name" value="LD24139P"/>
    <property type="match status" value="1"/>
</dbReference>
<dbReference type="Pfam" id="PF07898">
    <property type="entry name" value="DUF1676"/>
    <property type="match status" value="2"/>
</dbReference>
<dbReference type="OrthoDB" id="8191402at2759"/>
<dbReference type="EMBL" id="NEVH01009379">
    <property type="protein sequence ID" value="PNF33300.1"/>
    <property type="molecule type" value="Genomic_DNA"/>
</dbReference>
<dbReference type="InParanoid" id="A0A2J7QXJ2"/>